<evidence type="ECO:0000313" key="13">
    <source>
        <dbReference type="EMBL" id="KSA02726.1"/>
    </source>
</evidence>
<dbReference type="GO" id="GO:0000033">
    <property type="term" value="F:alpha-1,3-mannosyltransferase activity"/>
    <property type="evidence" value="ECO:0007669"/>
    <property type="project" value="TreeGrafter"/>
</dbReference>
<evidence type="ECO:0000256" key="11">
    <source>
        <dbReference type="ARBA" id="ARBA00023180"/>
    </source>
</evidence>
<evidence type="ECO:0000256" key="6">
    <source>
        <dbReference type="ARBA" id="ARBA00022692"/>
    </source>
</evidence>
<dbReference type="GO" id="GO:0046354">
    <property type="term" value="P:mannan biosynthetic process"/>
    <property type="evidence" value="ECO:0007669"/>
    <property type="project" value="UniProtKB-ARBA"/>
</dbReference>
<keyword evidence="5" id="KW-0808">Transferase</keyword>
<evidence type="ECO:0000256" key="9">
    <source>
        <dbReference type="ARBA" id="ARBA00023034"/>
    </source>
</evidence>
<organism evidence="13 14">
    <name type="scientific">Debaryomyces fabryi</name>
    <dbReference type="NCBI Taxonomy" id="58627"/>
    <lineage>
        <taxon>Eukaryota</taxon>
        <taxon>Fungi</taxon>
        <taxon>Dikarya</taxon>
        <taxon>Ascomycota</taxon>
        <taxon>Saccharomycotina</taxon>
        <taxon>Pichiomycetes</taxon>
        <taxon>Debaryomycetaceae</taxon>
        <taxon>Debaryomyces</taxon>
    </lineage>
</organism>
<evidence type="ECO:0000256" key="7">
    <source>
        <dbReference type="ARBA" id="ARBA00022968"/>
    </source>
</evidence>
<gene>
    <name evidence="13" type="ORF">AC631_01526</name>
</gene>
<dbReference type="PANTHER" id="PTHR31392:SF1">
    <property type="entry name" value="ALPHA-1,3-MANNOSYLTRANSFERASE MNN1-RELATED"/>
    <property type="match status" value="1"/>
</dbReference>
<dbReference type="PANTHER" id="PTHR31392">
    <property type="entry name" value="ALPHA-1,3-MANNOSYLTRANSFERASE MNN1-RELATED"/>
    <property type="match status" value="1"/>
</dbReference>
<evidence type="ECO:0000256" key="4">
    <source>
        <dbReference type="ARBA" id="ARBA00022676"/>
    </source>
</evidence>
<evidence type="ECO:0000256" key="8">
    <source>
        <dbReference type="ARBA" id="ARBA00022989"/>
    </source>
</evidence>
<comment type="caution">
    <text evidence="13">The sequence shown here is derived from an EMBL/GenBank/DDBJ whole genome shotgun (WGS) entry which is preliminary data.</text>
</comment>
<dbReference type="EMBL" id="LMYN01000021">
    <property type="protein sequence ID" value="KSA02726.1"/>
    <property type="molecule type" value="Genomic_DNA"/>
</dbReference>
<comment type="subcellular location">
    <subcellularLocation>
        <location evidence="1">Golgi apparatus membrane</location>
        <topology evidence="1">Single-pass type II membrane protein</topology>
    </subcellularLocation>
</comment>
<sequence length="694" mass="80591">MIHYSFSKESFKISDDVTRSSIHYSNYEFSLMKEFSKLHDPAIFKQKALSERCRVFFDYFDKKDPEWKLRTFDDATFDKNIVHKGLYFKEELGKLYKNKKDAANPRPNVVTRKENATINNMFLKRLEETKKTENLMADSTTLMRIYGQCFINDTNVDQQGTLQETFNKYSRKMFPFFTNKLPVFEGLNDRIIENGFPNLQNGYDDNKHEFDGKNVIDFIKKSSNGKGIVISASSSHVKDLVKLIHLLRAMNNEFPIQIVYKGDLNNRAKSNIIHAATDEIQDIIDPKNKASKSPNSIEALILNNVEKYASKFPKQDIWFVNIKETIKRNYKYSFPGYANKILALLFTSFKEVVLMDADTIPLISLQEFFEMPQYKDTSTMFFRDRTIRDINDYLETNYFTKLCPTSTNSIDSLFGINAITNHTLLNPYMTGYRHYQEAGVVLIDKSKHFLGILMMFPLSVWKEPVKSSIWGEKEMYWLGMSIAGDENYRFNEYSAASIGEIITNPKHKHYPNSDANEICSSHPGHVDKDGKLLWINSGFKYCKKNAHFRDRNKFPFETYAVEELANLYDSPLKIKHGIVPPDLPVLRQPGSPIDLTNENLIKNYWKGQTKDMDELNEEESNKIKQKEKGNPQKGWNKNSICSSYQYCAYSIIDSYPHNDGLVEKGHVFKFDEDLISKYDYLGKIWVNGRTKSLV</sequence>
<dbReference type="UniPathway" id="UPA00378"/>
<evidence type="ECO:0000313" key="14">
    <source>
        <dbReference type="Proteomes" id="UP000054251"/>
    </source>
</evidence>
<keyword evidence="11" id="KW-0325">Glycoprotein</keyword>
<dbReference type="OrthoDB" id="430354at2759"/>
<keyword evidence="8" id="KW-1133">Transmembrane helix</keyword>
<proteinExistence type="inferred from homology"/>
<keyword evidence="10" id="KW-0472">Membrane</keyword>
<dbReference type="Gene3D" id="3.90.550.10">
    <property type="entry name" value="Spore Coat Polysaccharide Biosynthesis Protein SpsA, Chain A"/>
    <property type="match status" value="1"/>
</dbReference>
<feature type="region of interest" description="Disordered" evidence="12">
    <location>
        <begin position="612"/>
        <end position="631"/>
    </location>
</feature>
<evidence type="ECO:0000256" key="3">
    <source>
        <dbReference type="ARBA" id="ARBA00009105"/>
    </source>
</evidence>
<evidence type="ECO:0008006" key="15">
    <source>
        <dbReference type="Google" id="ProtNLM"/>
    </source>
</evidence>
<dbReference type="SUPFAM" id="SSF53448">
    <property type="entry name" value="Nucleotide-diphospho-sugar transferases"/>
    <property type="match status" value="1"/>
</dbReference>
<feature type="compositionally biased region" description="Basic and acidic residues" evidence="12">
    <location>
        <begin position="612"/>
        <end position="630"/>
    </location>
</feature>
<dbReference type="GO" id="GO:0006493">
    <property type="term" value="P:protein O-linked glycosylation"/>
    <property type="evidence" value="ECO:0007669"/>
    <property type="project" value="TreeGrafter"/>
</dbReference>
<accession>A0A0V1Q2Y0</accession>
<evidence type="ECO:0000256" key="12">
    <source>
        <dbReference type="SAM" id="MobiDB-lite"/>
    </source>
</evidence>
<comment type="pathway">
    <text evidence="2">Protein modification; protein glycosylation.</text>
</comment>
<dbReference type="RefSeq" id="XP_015468828.1">
    <property type="nucleotide sequence ID" value="XM_015610356.1"/>
</dbReference>
<comment type="similarity">
    <text evidence="3">Belongs to the MNN1/MNT family.</text>
</comment>
<evidence type="ECO:0000256" key="2">
    <source>
        <dbReference type="ARBA" id="ARBA00004922"/>
    </source>
</evidence>
<keyword evidence="14" id="KW-1185">Reference proteome</keyword>
<keyword evidence="4" id="KW-0328">Glycosyltransferase</keyword>
<dbReference type="InterPro" id="IPR029044">
    <property type="entry name" value="Nucleotide-diphossugar_trans"/>
</dbReference>
<evidence type="ECO:0000256" key="10">
    <source>
        <dbReference type="ARBA" id="ARBA00023136"/>
    </source>
</evidence>
<dbReference type="Proteomes" id="UP000054251">
    <property type="component" value="Unassembled WGS sequence"/>
</dbReference>
<dbReference type="InterPro" id="IPR022751">
    <property type="entry name" value="Alpha_mannosyltransferase"/>
</dbReference>
<keyword evidence="7" id="KW-0735">Signal-anchor</keyword>
<dbReference type="GeneID" id="26838535"/>
<evidence type="ECO:0000256" key="5">
    <source>
        <dbReference type="ARBA" id="ARBA00022679"/>
    </source>
</evidence>
<reference evidence="13 14" key="1">
    <citation type="submission" date="2015-11" db="EMBL/GenBank/DDBJ databases">
        <title>The genome of Debaryomyces fabryi.</title>
        <authorList>
            <person name="Tafer H."/>
            <person name="Lopandic K."/>
        </authorList>
    </citation>
    <scope>NUCLEOTIDE SEQUENCE [LARGE SCALE GENOMIC DNA]</scope>
    <source>
        <strain evidence="13 14">CBS 789</strain>
    </source>
</reference>
<dbReference type="GO" id="GO:0000139">
    <property type="term" value="C:Golgi membrane"/>
    <property type="evidence" value="ECO:0007669"/>
    <property type="project" value="UniProtKB-SubCell"/>
</dbReference>
<name>A0A0V1Q2Y0_9ASCO</name>
<keyword evidence="9" id="KW-0333">Golgi apparatus</keyword>
<dbReference type="AlphaFoldDB" id="A0A0V1Q2Y0"/>
<protein>
    <recommendedName>
        <fullName evidence="15">Glycosyltransferase family 71 protein</fullName>
    </recommendedName>
</protein>
<keyword evidence="6" id="KW-0812">Transmembrane</keyword>
<evidence type="ECO:0000256" key="1">
    <source>
        <dbReference type="ARBA" id="ARBA00004323"/>
    </source>
</evidence>
<dbReference type="Pfam" id="PF11051">
    <property type="entry name" value="Mannosyl_trans3"/>
    <property type="match status" value="1"/>
</dbReference>